<feature type="non-terminal residue" evidence="1">
    <location>
        <position position="1"/>
    </location>
</feature>
<dbReference type="AlphaFoldDB" id="A0A0B1T8W4"/>
<dbReference type="PANTHER" id="PTHR36161">
    <property type="entry name" value="PROTEIN CBG06377-RELATED"/>
    <property type="match status" value="1"/>
</dbReference>
<gene>
    <name evidence="1" type="ORF">OESDEN_08297</name>
</gene>
<dbReference type="Proteomes" id="UP000053660">
    <property type="component" value="Unassembled WGS sequence"/>
</dbReference>
<dbReference type="OrthoDB" id="5814219at2759"/>
<accession>A0A0B1T8W4</accession>
<keyword evidence="2" id="KW-1185">Reference proteome</keyword>
<organism evidence="1 2">
    <name type="scientific">Oesophagostomum dentatum</name>
    <name type="common">Nodular worm</name>
    <dbReference type="NCBI Taxonomy" id="61180"/>
    <lineage>
        <taxon>Eukaryota</taxon>
        <taxon>Metazoa</taxon>
        <taxon>Ecdysozoa</taxon>
        <taxon>Nematoda</taxon>
        <taxon>Chromadorea</taxon>
        <taxon>Rhabditida</taxon>
        <taxon>Rhabditina</taxon>
        <taxon>Rhabditomorpha</taxon>
        <taxon>Strongyloidea</taxon>
        <taxon>Strongylidae</taxon>
        <taxon>Oesophagostomum</taxon>
    </lineage>
</organism>
<name>A0A0B1T8W4_OESDE</name>
<reference evidence="1 2" key="1">
    <citation type="submission" date="2014-03" db="EMBL/GenBank/DDBJ databases">
        <title>Draft genome of the hookworm Oesophagostomum dentatum.</title>
        <authorList>
            <person name="Mitreva M."/>
        </authorList>
    </citation>
    <scope>NUCLEOTIDE SEQUENCE [LARGE SCALE GENOMIC DNA]</scope>
    <source>
        <strain evidence="1 2">OD-Hann</strain>
    </source>
</reference>
<dbReference type="EMBL" id="KN551777">
    <property type="protein sequence ID" value="KHJ91825.1"/>
    <property type="molecule type" value="Genomic_DNA"/>
</dbReference>
<protein>
    <submittedName>
        <fullName evidence="1">Uncharacterized protein</fullName>
    </submittedName>
</protein>
<sequence length="185" mass="20510">LAVQHATAQTPKSKFDSKAKNLGIAFLTVPEIGTFTDCVDDSFYDEKTMDEISDKSLSCGLNSVPASKYPTVLDIKSKMDKCLKPGNQDTMGLINKVLAPTKNALKKVYDAIIAEVRKRKAEKLGKQGVLNNGYTVATAATTKPLIETVCKKLYDKITKLEWDCFKKHTTSLINFSQYNCSTWTK</sequence>
<proteinExistence type="predicted"/>
<evidence type="ECO:0000313" key="2">
    <source>
        <dbReference type="Proteomes" id="UP000053660"/>
    </source>
</evidence>
<evidence type="ECO:0000313" key="1">
    <source>
        <dbReference type="EMBL" id="KHJ91825.1"/>
    </source>
</evidence>